<dbReference type="RefSeq" id="WP_108830313.1">
    <property type="nucleotide sequence ID" value="NZ_OMOR01000002.1"/>
</dbReference>
<accession>A0A2R8BP41</accession>
<proteinExistence type="predicted"/>
<organism evidence="1 2">
    <name type="scientific">Ascidiaceihabitans donghaensis</name>
    <dbReference type="NCBI Taxonomy" id="1510460"/>
    <lineage>
        <taxon>Bacteria</taxon>
        <taxon>Pseudomonadati</taxon>
        <taxon>Pseudomonadota</taxon>
        <taxon>Alphaproteobacteria</taxon>
        <taxon>Rhodobacterales</taxon>
        <taxon>Paracoccaceae</taxon>
        <taxon>Ascidiaceihabitans</taxon>
    </lineage>
</organism>
<dbReference type="EMBL" id="OMOR01000002">
    <property type="protein sequence ID" value="SPH27369.1"/>
    <property type="molecule type" value="Genomic_DNA"/>
</dbReference>
<gene>
    <name evidence="1" type="ORF">ASD8599_03835</name>
</gene>
<dbReference type="AlphaFoldDB" id="A0A2R8BP41"/>
<evidence type="ECO:0000313" key="2">
    <source>
        <dbReference type="Proteomes" id="UP000244880"/>
    </source>
</evidence>
<evidence type="ECO:0000313" key="1">
    <source>
        <dbReference type="EMBL" id="SPH27369.1"/>
    </source>
</evidence>
<evidence type="ECO:0008006" key="3">
    <source>
        <dbReference type="Google" id="ProtNLM"/>
    </source>
</evidence>
<protein>
    <recommendedName>
        <fullName evidence="3">DnaA N-terminal domain-containing protein</fullName>
    </recommendedName>
</protein>
<dbReference type="Proteomes" id="UP000244880">
    <property type="component" value="Unassembled WGS sequence"/>
</dbReference>
<name>A0A2R8BP41_9RHOB</name>
<dbReference type="OrthoDB" id="7657434at2"/>
<keyword evidence="2" id="KW-1185">Reference proteome</keyword>
<sequence>MLSTKPVGRGAQARKYDLLTALGAYALSQGKHDQRRVLRLMTLITARYNWARDELSVGGREIARMWCVDERTVKREMAYLRTRGWLVVHLQGARGRVTRYGVDWDRIIADTQPQWDAVGPDFALRMGAQDAVDTTVVPMPVKGTVVAPDVSDGTEWALAKGLMHTQDAGLYASWISGLDRAGRVGGVLTIKAPSRFHAAYVQSHLEARLLRVCRDVDSDVTEIRIVT</sequence>
<reference evidence="1 2" key="1">
    <citation type="submission" date="2018-03" db="EMBL/GenBank/DDBJ databases">
        <authorList>
            <person name="Keele B.F."/>
        </authorList>
    </citation>
    <scope>NUCLEOTIDE SEQUENCE [LARGE SCALE GENOMIC DNA]</scope>
    <source>
        <strain evidence="1 2">CECT 8599</strain>
    </source>
</reference>